<dbReference type="InParanoid" id="K9TEP9"/>
<organism evidence="2 3">
    <name type="scientific">Oscillatoria acuminata PCC 6304</name>
    <dbReference type="NCBI Taxonomy" id="56110"/>
    <lineage>
        <taxon>Bacteria</taxon>
        <taxon>Bacillati</taxon>
        <taxon>Cyanobacteriota</taxon>
        <taxon>Cyanophyceae</taxon>
        <taxon>Oscillatoriophycideae</taxon>
        <taxon>Oscillatoriales</taxon>
        <taxon>Oscillatoriaceae</taxon>
        <taxon>Oscillatoria</taxon>
    </lineage>
</organism>
<proteinExistence type="predicted"/>
<name>K9TEP9_9CYAN</name>
<dbReference type="PANTHER" id="PTHR33877:SF1">
    <property type="entry name" value="TYPE IV METHYL-DIRECTED RESTRICTION ENZYME ECOKMCRA"/>
    <property type="match status" value="1"/>
</dbReference>
<dbReference type="KEGG" id="oac:Oscil6304_1159"/>
<dbReference type="GO" id="GO:0004519">
    <property type="term" value="F:endonuclease activity"/>
    <property type="evidence" value="ECO:0007669"/>
    <property type="project" value="UniProtKB-KW"/>
</dbReference>
<dbReference type="HOGENOM" id="CLU_104142_1_0_3"/>
<keyword evidence="2" id="KW-0540">Nuclease</keyword>
<dbReference type="Pfam" id="PF01844">
    <property type="entry name" value="HNH"/>
    <property type="match status" value="1"/>
</dbReference>
<dbReference type="Proteomes" id="UP000010367">
    <property type="component" value="Chromosome"/>
</dbReference>
<feature type="domain" description="HNH nuclease" evidence="1">
    <location>
        <begin position="9"/>
        <end position="64"/>
    </location>
</feature>
<dbReference type="Gene3D" id="1.10.30.50">
    <property type="match status" value="1"/>
</dbReference>
<dbReference type="STRING" id="56110.Oscil6304_1159"/>
<dbReference type="GO" id="GO:0008270">
    <property type="term" value="F:zinc ion binding"/>
    <property type="evidence" value="ECO:0007669"/>
    <property type="project" value="InterPro"/>
</dbReference>
<dbReference type="InterPro" id="IPR002711">
    <property type="entry name" value="HNH"/>
</dbReference>
<keyword evidence="3" id="KW-1185">Reference proteome</keyword>
<keyword evidence="2" id="KW-0378">Hydrolase</keyword>
<dbReference type="eggNOG" id="COG1403">
    <property type="taxonomic scope" value="Bacteria"/>
</dbReference>
<dbReference type="InterPro" id="IPR003615">
    <property type="entry name" value="HNH_nuc"/>
</dbReference>
<dbReference type="InterPro" id="IPR052892">
    <property type="entry name" value="NA-targeting_endonuclease"/>
</dbReference>
<evidence type="ECO:0000313" key="2">
    <source>
        <dbReference type="EMBL" id="AFY80883.1"/>
    </source>
</evidence>
<evidence type="ECO:0000313" key="3">
    <source>
        <dbReference type="Proteomes" id="UP000010367"/>
    </source>
</evidence>
<sequence length="137" mass="16032">MSENYISASLRRFVEERANYRCEYCLLPANVAFFSHEIDHIIAQKHGGITEANNLALTCWRCNRHKGSDLGSFDPETGEFSFLFNPRNQEWIEHFTREQLTIFGVTPEGRTTVKLLQMNTQDRLTERRRLYNSSDLI</sequence>
<dbReference type="PANTHER" id="PTHR33877">
    <property type="entry name" value="SLL1193 PROTEIN"/>
    <property type="match status" value="1"/>
</dbReference>
<dbReference type="AlphaFoldDB" id="K9TEP9"/>
<accession>K9TEP9</accession>
<gene>
    <name evidence="2" type="ORF">Oscil6304_1159</name>
</gene>
<evidence type="ECO:0000259" key="1">
    <source>
        <dbReference type="SMART" id="SM00507"/>
    </source>
</evidence>
<dbReference type="RefSeq" id="WP_015147532.1">
    <property type="nucleotide sequence ID" value="NC_019693.1"/>
</dbReference>
<reference evidence="2 3" key="1">
    <citation type="submission" date="2012-06" db="EMBL/GenBank/DDBJ databases">
        <title>Finished chromosome of genome of Oscillatoria acuminata PCC 6304.</title>
        <authorList>
            <consortium name="US DOE Joint Genome Institute"/>
            <person name="Gugger M."/>
            <person name="Coursin T."/>
            <person name="Rippka R."/>
            <person name="Tandeau De Marsac N."/>
            <person name="Huntemann M."/>
            <person name="Wei C.-L."/>
            <person name="Han J."/>
            <person name="Detter J.C."/>
            <person name="Han C."/>
            <person name="Tapia R."/>
            <person name="Davenport K."/>
            <person name="Daligault H."/>
            <person name="Erkkila T."/>
            <person name="Gu W."/>
            <person name="Munk A.C.C."/>
            <person name="Teshima H."/>
            <person name="Xu Y."/>
            <person name="Chain P."/>
            <person name="Chen A."/>
            <person name="Krypides N."/>
            <person name="Mavromatis K."/>
            <person name="Markowitz V."/>
            <person name="Szeto E."/>
            <person name="Ivanova N."/>
            <person name="Mikhailova N."/>
            <person name="Ovchinnikova G."/>
            <person name="Pagani I."/>
            <person name="Pati A."/>
            <person name="Goodwin L."/>
            <person name="Peters L."/>
            <person name="Pitluck S."/>
            <person name="Woyke T."/>
            <person name="Kerfeld C."/>
        </authorList>
    </citation>
    <scope>NUCLEOTIDE SEQUENCE [LARGE SCALE GENOMIC DNA]</scope>
    <source>
        <strain evidence="2 3">PCC 6304</strain>
    </source>
</reference>
<dbReference type="SMART" id="SM00507">
    <property type="entry name" value="HNHc"/>
    <property type="match status" value="1"/>
</dbReference>
<protein>
    <submittedName>
        <fullName evidence="2">Restriction endonuclease</fullName>
    </submittedName>
</protein>
<dbReference type="CDD" id="cd00085">
    <property type="entry name" value="HNHc"/>
    <property type="match status" value="1"/>
</dbReference>
<dbReference type="OrthoDB" id="514018at2"/>
<dbReference type="EMBL" id="CP003607">
    <property type="protein sequence ID" value="AFY80883.1"/>
    <property type="molecule type" value="Genomic_DNA"/>
</dbReference>
<dbReference type="PATRIC" id="fig|56110.3.peg.1394"/>
<dbReference type="GO" id="GO:0003676">
    <property type="term" value="F:nucleic acid binding"/>
    <property type="evidence" value="ECO:0007669"/>
    <property type="project" value="InterPro"/>
</dbReference>
<keyword evidence="2" id="KW-0255">Endonuclease</keyword>